<reference evidence="1" key="1">
    <citation type="submission" date="2020-03" db="EMBL/GenBank/DDBJ databases">
        <authorList>
            <person name="Chebbi M.A."/>
            <person name="Drezen J.M."/>
        </authorList>
    </citation>
    <scope>NUCLEOTIDE SEQUENCE</scope>
    <source>
        <tissue evidence="1">Whole body</tissue>
    </source>
</reference>
<feature type="non-terminal residue" evidence="1">
    <location>
        <position position="87"/>
    </location>
</feature>
<dbReference type="OrthoDB" id="10275023at2759"/>
<reference evidence="1" key="2">
    <citation type="submission" date="2021-04" db="EMBL/GenBank/DDBJ databases">
        <title>Genome-wide patterns of bracovirus chromosomal integration into multiple host tissues during parasitism.</title>
        <authorList>
            <person name="Chebbi M.A.C."/>
        </authorList>
    </citation>
    <scope>NUCLEOTIDE SEQUENCE</scope>
    <source>
        <tissue evidence="1">Whole body</tissue>
    </source>
</reference>
<name>A0A8J5QQJ9_9HYME</name>
<accession>A0A8J5QQJ9</accession>
<gene>
    <name evidence="1" type="ORF">G9C98_008083</name>
</gene>
<sequence length="87" mass="10307">MWFDYIVYVPKEWSGYSKKFLETVIKSKAGNQWQVYGHLEGTTIRLQDVTGVLVYYQCCPWLKKCDDLKMYPDENEYIGVKMDCLCC</sequence>
<protein>
    <recommendedName>
        <fullName evidence="3">BV6 family protein</fullName>
    </recommendedName>
</protein>
<dbReference type="AlphaFoldDB" id="A0A8J5QQJ9"/>
<dbReference type="Proteomes" id="UP000729913">
    <property type="component" value="Unassembled WGS sequence"/>
</dbReference>
<evidence type="ECO:0000313" key="2">
    <source>
        <dbReference type="Proteomes" id="UP000729913"/>
    </source>
</evidence>
<organism evidence="1 2">
    <name type="scientific">Cotesia typhae</name>
    <dbReference type="NCBI Taxonomy" id="2053667"/>
    <lineage>
        <taxon>Eukaryota</taxon>
        <taxon>Metazoa</taxon>
        <taxon>Ecdysozoa</taxon>
        <taxon>Arthropoda</taxon>
        <taxon>Hexapoda</taxon>
        <taxon>Insecta</taxon>
        <taxon>Pterygota</taxon>
        <taxon>Neoptera</taxon>
        <taxon>Endopterygota</taxon>
        <taxon>Hymenoptera</taxon>
        <taxon>Apocrita</taxon>
        <taxon>Ichneumonoidea</taxon>
        <taxon>Braconidae</taxon>
        <taxon>Microgastrinae</taxon>
        <taxon>Cotesia</taxon>
    </lineage>
</organism>
<proteinExistence type="predicted"/>
<dbReference type="EMBL" id="JAAOIC020000035">
    <property type="protein sequence ID" value="KAG8039440.1"/>
    <property type="molecule type" value="Genomic_DNA"/>
</dbReference>
<evidence type="ECO:0008006" key="3">
    <source>
        <dbReference type="Google" id="ProtNLM"/>
    </source>
</evidence>
<comment type="caution">
    <text evidence="1">The sequence shown here is derived from an EMBL/GenBank/DDBJ whole genome shotgun (WGS) entry which is preliminary data.</text>
</comment>
<keyword evidence="2" id="KW-1185">Reference proteome</keyword>
<evidence type="ECO:0000313" key="1">
    <source>
        <dbReference type="EMBL" id="KAG8039440.1"/>
    </source>
</evidence>